<comment type="caution">
    <text evidence="3">The sequence shown here is derived from an EMBL/GenBank/DDBJ whole genome shotgun (WGS) entry which is preliminary data.</text>
</comment>
<feature type="domain" description="CSD" evidence="2">
    <location>
        <begin position="3"/>
        <end position="71"/>
    </location>
</feature>
<organism evidence="3 4">
    <name type="scientific">Vibrio parahaemolyticus</name>
    <dbReference type="NCBI Taxonomy" id="670"/>
    <lineage>
        <taxon>Bacteria</taxon>
        <taxon>Pseudomonadati</taxon>
        <taxon>Pseudomonadota</taxon>
        <taxon>Gammaproteobacteria</taxon>
        <taxon>Vibrionales</taxon>
        <taxon>Vibrionaceae</taxon>
        <taxon>Vibrio</taxon>
    </lineage>
</organism>
<accession>A0AAW8Q585</accession>
<dbReference type="GO" id="GO:0003676">
    <property type="term" value="F:nucleic acid binding"/>
    <property type="evidence" value="ECO:0007669"/>
    <property type="project" value="InterPro"/>
</dbReference>
<feature type="compositionally biased region" description="Polar residues" evidence="1">
    <location>
        <begin position="124"/>
        <end position="138"/>
    </location>
</feature>
<dbReference type="RefSeq" id="WP_311020551.1">
    <property type="nucleotide sequence ID" value="NZ_JAUHGG010000003.1"/>
</dbReference>
<evidence type="ECO:0000259" key="2">
    <source>
        <dbReference type="PROSITE" id="PS51857"/>
    </source>
</evidence>
<dbReference type="PROSITE" id="PS51857">
    <property type="entry name" value="CSD_2"/>
    <property type="match status" value="1"/>
</dbReference>
<feature type="compositionally biased region" description="Basic and acidic residues" evidence="1">
    <location>
        <begin position="139"/>
        <end position="148"/>
    </location>
</feature>
<name>A0AAW8Q585_VIBPH</name>
<dbReference type="Proteomes" id="UP001253193">
    <property type="component" value="Unassembled WGS sequence"/>
</dbReference>
<dbReference type="InterPro" id="IPR002059">
    <property type="entry name" value="CSP_DNA-bd"/>
</dbReference>
<evidence type="ECO:0000256" key="1">
    <source>
        <dbReference type="SAM" id="MobiDB-lite"/>
    </source>
</evidence>
<feature type="region of interest" description="Disordered" evidence="1">
    <location>
        <begin position="113"/>
        <end position="152"/>
    </location>
</feature>
<evidence type="ECO:0000313" key="3">
    <source>
        <dbReference type="EMBL" id="MDS1821638.1"/>
    </source>
</evidence>
<evidence type="ECO:0000313" key="4">
    <source>
        <dbReference type="Proteomes" id="UP001253193"/>
    </source>
</evidence>
<gene>
    <name evidence="3" type="ORF">QX249_13270</name>
</gene>
<dbReference type="EMBL" id="JAUHGG010000003">
    <property type="protein sequence ID" value="MDS1821638.1"/>
    <property type="molecule type" value="Genomic_DNA"/>
</dbReference>
<protein>
    <submittedName>
        <fullName evidence="3">Cold shock domain-containing protein</fullName>
    </submittedName>
</protein>
<sequence length="243" mass="26245">MAKSSGTIKCFFPEKGFGFITDSKTGKDLYFNAAALREELHHTPANELVGKPVAFRAGANAKGLKAVEVLLNKRALQAIEAELQTNAEAKAEATVKPNAQKAAAAGAAAAKKAKAKKQTAQKQSHVQNAQSAEPVSSNDVKDELKADTNTEGTNELSRLAMCKKKGDAVTMKFLKVTKLDDPKTIELVKVKVTNFALMQQYKFKIGFSKAALAFVRIADRSLNRIEKLGQGLSKTKQPKLKSI</sequence>
<dbReference type="SUPFAM" id="SSF50249">
    <property type="entry name" value="Nucleic acid-binding proteins"/>
    <property type="match status" value="1"/>
</dbReference>
<reference evidence="3" key="1">
    <citation type="submission" date="2023-06" db="EMBL/GenBank/DDBJ databases">
        <title>Genomic Diversity of Vibrio spp. and Metagenomic Analysis of Pathogens in Florida Gulf Coastal Waters Following Hurricane Ian.</title>
        <authorList>
            <person name="Brumfield K.D."/>
        </authorList>
    </citation>
    <scope>NUCLEOTIDE SEQUENCE</scope>
    <source>
        <strain evidence="3">WBS2B-138</strain>
    </source>
</reference>
<dbReference type="CDD" id="cd04458">
    <property type="entry name" value="CSP_CDS"/>
    <property type="match status" value="1"/>
</dbReference>
<dbReference type="Gene3D" id="2.40.50.140">
    <property type="entry name" value="Nucleic acid-binding proteins"/>
    <property type="match status" value="1"/>
</dbReference>
<dbReference type="InterPro" id="IPR012340">
    <property type="entry name" value="NA-bd_OB-fold"/>
</dbReference>
<proteinExistence type="predicted"/>
<dbReference type="AlphaFoldDB" id="A0AAW8Q585"/>
<dbReference type="Pfam" id="PF00313">
    <property type="entry name" value="CSD"/>
    <property type="match status" value="1"/>
</dbReference>